<dbReference type="Pfam" id="PF00156">
    <property type="entry name" value="Pribosyltran"/>
    <property type="match status" value="1"/>
</dbReference>
<reference evidence="8" key="1">
    <citation type="submission" date="2019-11" db="EMBL/GenBank/DDBJ databases">
        <title>Microbial mats filling the niche in hypersaline microbial mats.</title>
        <authorList>
            <person name="Wong H.L."/>
            <person name="Macleod F.I."/>
            <person name="White R.A. III"/>
            <person name="Burns B.P."/>
        </authorList>
    </citation>
    <scope>NUCLEOTIDE SEQUENCE</scope>
    <source>
        <strain evidence="8">Rbin_158</strain>
    </source>
</reference>
<dbReference type="EMBL" id="WJJP01000703">
    <property type="protein sequence ID" value="MBD3327198.1"/>
    <property type="molecule type" value="Genomic_DNA"/>
</dbReference>
<dbReference type="HAMAP" id="MF_01184">
    <property type="entry name" value="XPRTase"/>
    <property type="match status" value="1"/>
</dbReference>
<dbReference type="GO" id="GO:0046110">
    <property type="term" value="P:xanthine metabolic process"/>
    <property type="evidence" value="ECO:0007669"/>
    <property type="project" value="UniProtKB-UniRule"/>
</dbReference>
<dbReference type="GO" id="GO:0032265">
    <property type="term" value="P:XMP salvage"/>
    <property type="evidence" value="ECO:0007669"/>
    <property type="project" value="UniProtKB-UniRule"/>
</dbReference>
<comment type="caution">
    <text evidence="8">The sequence shown here is derived from an EMBL/GenBank/DDBJ whole genome shotgun (WGS) entry which is preliminary data.</text>
</comment>
<accession>A0A9D5JZX9</accession>
<evidence type="ECO:0000256" key="6">
    <source>
        <dbReference type="NCBIfam" id="TIGR01744"/>
    </source>
</evidence>
<sequence>MESLKERIRRDGKNLGGGILKVDSFLNHQVDPAFMLAVGGALAAHFGASGVTKVLTAEISGIAPALTTALALGVPVVYGRKTRPITMPPNAYLERAPSHTKGKVIEIMVSPEFLHPGDKVLIVDDFLATGSTIKALVKLAERAGAKVVGIGTVIEKAFEGGRSELELLGYPVRSLVVIEKMTDDEIIFAEREQL</sequence>
<feature type="binding site" evidence="5">
    <location>
        <position position="156"/>
    </location>
    <ligand>
        <name>xanthine</name>
        <dbReference type="ChEBI" id="CHEBI:17712"/>
    </ligand>
</feature>
<dbReference type="InterPro" id="IPR050118">
    <property type="entry name" value="Pur/Pyrimidine_PRTase"/>
</dbReference>
<dbReference type="GO" id="GO:0000310">
    <property type="term" value="F:xanthine phosphoribosyltransferase activity"/>
    <property type="evidence" value="ECO:0007669"/>
    <property type="project" value="UniProtKB-UniRule"/>
</dbReference>
<organism evidence="8 9">
    <name type="scientific">candidate division KSB3 bacterium</name>
    <dbReference type="NCBI Taxonomy" id="2044937"/>
    <lineage>
        <taxon>Bacteria</taxon>
        <taxon>candidate division KSB3</taxon>
    </lineage>
</organism>
<dbReference type="SUPFAM" id="SSF53271">
    <property type="entry name" value="PRTase-like"/>
    <property type="match status" value="1"/>
</dbReference>
<dbReference type="PANTHER" id="PTHR43864:SF1">
    <property type="entry name" value="XANTHINE PHOSPHORIBOSYLTRANSFERASE"/>
    <property type="match status" value="1"/>
</dbReference>
<evidence type="ECO:0000313" key="9">
    <source>
        <dbReference type="Proteomes" id="UP000649604"/>
    </source>
</evidence>
<dbReference type="CDD" id="cd06223">
    <property type="entry name" value="PRTases_typeI"/>
    <property type="match status" value="1"/>
</dbReference>
<feature type="binding site" evidence="5">
    <location>
        <position position="27"/>
    </location>
    <ligand>
        <name>xanthine</name>
        <dbReference type="ChEBI" id="CHEBI:17712"/>
    </ligand>
</feature>
<feature type="binding site" evidence="5">
    <location>
        <position position="20"/>
    </location>
    <ligand>
        <name>xanthine</name>
        <dbReference type="ChEBI" id="CHEBI:17712"/>
    </ligand>
</feature>
<dbReference type="GO" id="GO:0006166">
    <property type="term" value="P:purine ribonucleoside salvage"/>
    <property type="evidence" value="ECO:0007669"/>
    <property type="project" value="UniProtKB-KW"/>
</dbReference>
<dbReference type="PANTHER" id="PTHR43864">
    <property type="entry name" value="HYPOXANTHINE/GUANINE PHOSPHORIBOSYLTRANSFERASE"/>
    <property type="match status" value="1"/>
</dbReference>
<keyword evidence="3 5" id="KW-0808">Transferase</keyword>
<keyword evidence="4 5" id="KW-0660">Purine salvage</keyword>
<evidence type="ECO:0000313" key="8">
    <source>
        <dbReference type="EMBL" id="MBD3327198.1"/>
    </source>
</evidence>
<dbReference type="InterPro" id="IPR029057">
    <property type="entry name" value="PRTase-like"/>
</dbReference>
<comment type="similarity">
    <text evidence="5">Belongs to the purine/pyrimidine phosphoribosyltransferase family. Xpt subfamily.</text>
</comment>
<evidence type="ECO:0000256" key="1">
    <source>
        <dbReference type="ARBA" id="ARBA00022490"/>
    </source>
</evidence>
<keyword evidence="1 5" id="KW-0963">Cytoplasm</keyword>
<dbReference type="AlphaFoldDB" id="A0A9D5JZX9"/>
<evidence type="ECO:0000256" key="3">
    <source>
        <dbReference type="ARBA" id="ARBA00022679"/>
    </source>
</evidence>
<feature type="binding site" evidence="5">
    <location>
        <begin position="128"/>
        <end position="132"/>
    </location>
    <ligand>
        <name>5-phospho-alpha-D-ribose 1-diphosphate</name>
        <dbReference type="ChEBI" id="CHEBI:58017"/>
    </ligand>
</feature>
<protein>
    <recommendedName>
        <fullName evidence="5 6">Xanthine phosphoribosyltransferase</fullName>
        <shortName evidence="5">XPRTase</shortName>
        <ecNumber evidence="5 6">2.4.2.22</ecNumber>
    </recommendedName>
</protein>
<dbReference type="NCBIfam" id="TIGR01744">
    <property type="entry name" value="XPRTase"/>
    <property type="match status" value="1"/>
</dbReference>
<dbReference type="NCBIfam" id="NF006671">
    <property type="entry name" value="PRK09219.1"/>
    <property type="match status" value="1"/>
</dbReference>
<dbReference type="EC" id="2.4.2.22" evidence="5 6"/>
<dbReference type="Gene3D" id="3.40.50.2020">
    <property type="match status" value="1"/>
</dbReference>
<dbReference type="Proteomes" id="UP000649604">
    <property type="component" value="Unassembled WGS sequence"/>
</dbReference>
<evidence type="ECO:0000256" key="2">
    <source>
        <dbReference type="ARBA" id="ARBA00022676"/>
    </source>
</evidence>
<comment type="subunit">
    <text evidence="5">Homodimer.</text>
</comment>
<evidence type="ECO:0000256" key="5">
    <source>
        <dbReference type="HAMAP-Rule" id="MF_01184"/>
    </source>
</evidence>
<feature type="domain" description="Phosphoribosyltransferase" evidence="7">
    <location>
        <begin position="50"/>
        <end position="157"/>
    </location>
</feature>
<proteinExistence type="inferred from homology"/>
<comment type="subcellular location">
    <subcellularLocation>
        <location evidence="5">Cytoplasm</location>
    </subcellularLocation>
</comment>
<gene>
    <name evidence="5 8" type="primary">xpt</name>
    <name evidence="8" type="ORF">GF339_21610</name>
</gene>
<keyword evidence="2 5" id="KW-0328">Glycosyltransferase</keyword>
<comment type="function">
    <text evidence="5">Converts the preformed base xanthine, a product of nucleic acid breakdown, to xanthosine 5'-monophosphate (XMP), so it can be reused for RNA or DNA synthesis.</text>
</comment>
<evidence type="ECO:0000259" key="7">
    <source>
        <dbReference type="Pfam" id="PF00156"/>
    </source>
</evidence>
<name>A0A9D5JZX9_9BACT</name>
<dbReference type="GO" id="GO:0005737">
    <property type="term" value="C:cytoplasm"/>
    <property type="evidence" value="ECO:0007669"/>
    <property type="project" value="UniProtKB-SubCell"/>
</dbReference>
<evidence type="ECO:0000256" key="4">
    <source>
        <dbReference type="ARBA" id="ARBA00022726"/>
    </source>
</evidence>
<comment type="catalytic activity">
    <reaction evidence="5">
        <text>XMP + diphosphate = xanthine + 5-phospho-alpha-D-ribose 1-diphosphate</text>
        <dbReference type="Rhea" id="RHEA:10800"/>
        <dbReference type="ChEBI" id="CHEBI:17712"/>
        <dbReference type="ChEBI" id="CHEBI:33019"/>
        <dbReference type="ChEBI" id="CHEBI:57464"/>
        <dbReference type="ChEBI" id="CHEBI:58017"/>
        <dbReference type="EC" id="2.4.2.22"/>
    </reaction>
</comment>
<comment type="pathway">
    <text evidence="5">Purine metabolism; XMP biosynthesis via salvage pathway; XMP from xanthine: step 1/1.</text>
</comment>
<dbReference type="InterPro" id="IPR010079">
    <property type="entry name" value="Xanthine_PRibTrfase"/>
</dbReference>
<dbReference type="InterPro" id="IPR000836">
    <property type="entry name" value="PRTase_dom"/>
</dbReference>